<dbReference type="EMBL" id="HG793153">
    <property type="protein sequence ID" value="CRL26864.1"/>
    <property type="molecule type" value="Genomic_DNA"/>
</dbReference>
<name>A0A0G4PKK0_PENC3</name>
<evidence type="ECO:0000313" key="1">
    <source>
        <dbReference type="EMBL" id="CRL26864.1"/>
    </source>
</evidence>
<dbReference type="STRING" id="1429867.A0A0G4PKK0"/>
<proteinExistence type="predicted"/>
<dbReference type="Proteomes" id="UP000053732">
    <property type="component" value="Unassembled WGS sequence"/>
</dbReference>
<reference evidence="1 2" key="1">
    <citation type="journal article" date="2014" name="Nat. Commun.">
        <title>Multiple recent horizontal transfers of a large genomic region in cheese making fungi.</title>
        <authorList>
            <person name="Cheeseman K."/>
            <person name="Ropars J."/>
            <person name="Renault P."/>
            <person name="Dupont J."/>
            <person name="Gouzy J."/>
            <person name="Branca A."/>
            <person name="Abraham A.L."/>
            <person name="Ceppi M."/>
            <person name="Conseiller E."/>
            <person name="Debuchy R."/>
            <person name="Malagnac F."/>
            <person name="Goarin A."/>
            <person name="Silar P."/>
            <person name="Lacoste S."/>
            <person name="Sallet E."/>
            <person name="Bensimon A."/>
            <person name="Giraud T."/>
            <person name="Brygoo Y."/>
        </authorList>
    </citation>
    <scope>NUCLEOTIDE SEQUENCE [LARGE SCALE GENOMIC DNA]</scope>
    <source>
        <strain evidence="2">FM 013</strain>
    </source>
</reference>
<protein>
    <submittedName>
        <fullName evidence="1">Str. FM013</fullName>
    </submittedName>
</protein>
<organism evidence="1 2">
    <name type="scientific">Penicillium camemberti (strain FM 013)</name>
    <dbReference type="NCBI Taxonomy" id="1429867"/>
    <lineage>
        <taxon>Eukaryota</taxon>
        <taxon>Fungi</taxon>
        <taxon>Dikarya</taxon>
        <taxon>Ascomycota</taxon>
        <taxon>Pezizomycotina</taxon>
        <taxon>Eurotiomycetes</taxon>
        <taxon>Eurotiomycetidae</taxon>
        <taxon>Eurotiales</taxon>
        <taxon>Aspergillaceae</taxon>
        <taxon>Penicillium</taxon>
    </lineage>
</organism>
<gene>
    <name evidence="1" type="ORF">PCAMFM013_S020g000023</name>
</gene>
<sequence>MVQAWLAGKAVATMLLARDASLSETVGADLSWFPEQLLVSEDRFAEAVLPKEVGDDVHKANL</sequence>
<dbReference type="AlphaFoldDB" id="A0A0G4PKK0"/>
<accession>A0A0G4PKK0</accession>
<evidence type="ECO:0000313" key="2">
    <source>
        <dbReference type="Proteomes" id="UP000053732"/>
    </source>
</evidence>
<keyword evidence="2" id="KW-1185">Reference proteome</keyword>